<dbReference type="Pfam" id="PF02082">
    <property type="entry name" value="Rrf2"/>
    <property type="match status" value="1"/>
</dbReference>
<reference evidence="1 2" key="1">
    <citation type="journal article" date="2019" name="Int. J. Syst. Evol. Microbiol.">
        <title>The Global Catalogue of Microorganisms (GCM) 10K type strain sequencing project: providing services to taxonomists for standard genome sequencing and annotation.</title>
        <authorList>
            <consortium name="The Broad Institute Genomics Platform"/>
            <consortium name="The Broad Institute Genome Sequencing Center for Infectious Disease"/>
            <person name="Wu L."/>
            <person name="Ma J."/>
        </authorList>
    </citation>
    <scope>NUCLEOTIDE SEQUENCE [LARGE SCALE GENOMIC DNA]</scope>
    <source>
        <strain evidence="1 2">RDMS1</strain>
    </source>
</reference>
<gene>
    <name evidence="1" type="ORF">ACFQL7_23765</name>
</gene>
<proteinExistence type="predicted"/>
<dbReference type="AlphaFoldDB" id="A0ABD5YTK1"/>
<organism evidence="1 2">
    <name type="scientific">Halocatena marina</name>
    <dbReference type="NCBI Taxonomy" id="2934937"/>
    <lineage>
        <taxon>Archaea</taxon>
        <taxon>Methanobacteriati</taxon>
        <taxon>Methanobacteriota</taxon>
        <taxon>Stenosarchaea group</taxon>
        <taxon>Halobacteria</taxon>
        <taxon>Halobacteriales</taxon>
        <taxon>Natronomonadaceae</taxon>
        <taxon>Halocatena</taxon>
    </lineage>
</organism>
<sequence length="160" mass="17663">MNNTRFQAGVHTLVVLAVWDRPTTSETISYSVDTNPVVVRRLLGDFQDAGVVRSQRGRSGGFELAHSPAEITLLDVYRAIDTGPLLQSYDNYPNKECPVGCRMPPAISDMLASAEQAFEERLADATIASLTEEIVADVEAEHERPIIEVATEFRAQQQET</sequence>
<dbReference type="RefSeq" id="WP_248910613.1">
    <property type="nucleotide sequence ID" value="NZ_CP109981.1"/>
</dbReference>
<dbReference type="Proteomes" id="UP001596417">
    <property type="component" value="Unassembled WGS sequence"/>
</dbReference>
<protein>
    <submittedName>
        <fullName evidence="1">Rrf2 family transcriptional regulator</fullName>
    </submittedName>
</protein>
<dbReference type="PANTHER" id="PTHR33221">
    <property type="entry name" value="WINGED HELIX-TURN-HELIX TRANSCRIPTIONAL REGULATOR, RRF2 FAMILY"/>
    <property type="match status" value="1"/>
</dbReference>
<evidence type="ECO:0000313" key="1">
    <source>
        <dbReference type="EMBL" id="MFC7192528.1"/>
    </source>
</evidence>
<dbReference type="InterPro" id="IPR000944">
    <property type="entry name" value="Tscrpt_reg_Rrf2"/>
</dbReference>
<dbReference type="PANTHER" id="PTHR33221:SF15">
    <property type="entry name" value="HTH-TYPE TRANSCRIPTIONAL REGULATOR YWGB-RELATED"/>
    <property type="match status" value="1"/>
</dbReference>
<comment type="caution">
    <text evidence="1">The sequence shown here is derived from an EMBL/GenBank/DDBJ whole genome shotgun (WGS) entry which is preliminary data.</text>
</comment>
<dbReference type="SUPFAM" id="SSF46785">
    <property type="entry name" value="Winged helix' DNA-binding domain"/>
    <property type="match status" value="1"/>
</dbReference>
<evidence type="ECO:0000313" key="2">
    <source>
        <dbReference type="Proteomes" id="UP001596417"/>
    </source>
</evidence>
<dbReference type="EMBL" id="JBHTAX010000005">
    <property type="protein sequence ID" value="MFC7192528.1"/>
    <property type="molecule type" value="Genomic_DNA"/>
</dbReference>
<name>A0ABD5YTK1_9EURY</name>
<dbReference type="PROSITE" id="PS51197">
    <property type="entry name" value="HTH_RRF2_2"/>
    <property type="match status" value="1"/>
</dbReference>
<dbReference type="InterPro" id="IPR036388">
    <property type="entry name" value="WH-like_DNA-bd_sf"/>
</dbReference>
<accession>A0ABD5YTK1</accession>
<dbReference type="Gene3D" id="1.10.10.10">
    <property type="entry name" value="Winged helix-like DNA-binding domain superfamily/Winged helix DNA-binding domain"/>
    <property type="match status" value="1"/>
</dbReference>
<keyword evidence="2" id="KW-1185">Reference proteome</keyword>
<dbReference type="GeneID" id="76202216"/>
<dbReference type="InterPro" id="IPR036390">
    <property type="entry name" value="WH_DNA-bd_sf"/>
</dbReference>